<accession>A0A834A4N5</accession>
<dbReference type="Proteomes" id="UP000664940">
    <property type="component" value="Unassembled WGS sequence"/>
</dbReference>
<dbReference type="AlphaFoldDB" id="A0A834A4N5"/>
<gene>
    <name evidence="2" type="ORF">HJG60_011394</name>
</gene>
<sequence length="150" mass="16432">MGREQPLLTRSDVSSKQEPGDRTRGTTSDGGRGRAGGSSAWSRLRTRSVSSDVSNGEERVSLVFTADPWGGLLALAIRLLTFFNAPWLAWFCLMPNKGENCLHGTPGSDAEQLEIFARCFTFRDDTSQQPGRQTIPLEACHHPQGEVAVR</sequence>
<dbReference type="EMBL" id="JABVXQ010000006">
    <property type="protein sequence ID" value="KAF6104474.1"/>
    <property type="molecule type" value="Genomic_DNA"/>
</dbReference>
<protein>
    <submittedName>
        <fullName evidence="2">Uncharacterized protein</fullName>
    </submittedName>
</protein>
<reference evidence="2 3" key="1">
    <citation type="journal article" date="2020" name="Nature">
        <title>Six reference-quality genomes reveal evolution of bat adaptations.</title>
        <authorList>
            <person name="Jebb D."/>
            <person name="Huang Z."/>
            <person name="Pippel M."/>
            <person name="Hughes G.M."/>
            <person name="Lavrichenko K."/>
            <person name="Devanna P."/>
            <person name="Winkler S."/>
            <person name="Jermiin L.S."/>
            <person name="Skirmuntt E.C."/>
            <person name="Katzourakis A."/>
            <person name="Burkitt-Gray L."/>
            <person name="Ray D.A."/>
            <person name="Sullivan K.A.M."/>
            <person name="Roscito J.G."/>
            <person name="Kirilenko B.M."/>
            <person name="Davalos L.M."/>
            <person name="Corthals A.P."/>
            <person name="Power M.L."/>
            <person name="Jones G."/>
            <person name="Ransome R.D."/>
            <person name="Dechmann D.K.N."/>
            <person name="Locatelli A.G."/>
            <person name="Puechmaille S.J."/>
            <person name="Fedrigo O."/>
            <person name="Jarvis E.D."/>
            <person name="Hiller M."/>
            <person name="Vernes S.C."/>
            <person name="Myers E.W."/>
            <person name="Teeling E.C."/>
        </authorList>
    </citation>
    <scope>NUCLEOTIDE SEQUENCE [LARGE SCALE GENOMIC DNA]</scope>
    <source>
        <strain evidence="2">Bat1K_MPI-CBG_1</strain>
    </source>
</reference>
<feature type="compositionally biased region" description="Basic and acidic residues" evidence="1">
    <location>
        <begin position="13"/>
        <end position="24"/>
    </location>
</feature>
<organism evidence="2 3">
    <name type="scientific">Phyllostomus discolor</name>
    <name type="common">pale spear-nosed bat</name>
    <dbReference type="NCBI Taxonomy" id="89673"/>
    <lineage>
        <taxon>Eukaryota</taxon>
        <taxon>Metazoa</taxon>
        <taxon>Chordata</taxon>
        <taxon>Craniata</taxon>
        <taxon>Vertebrata</taxon>
        <taxon>Euteleostomi</taxon>
        <taxon>Mammalia</taxon>
        <taxon>Eutheria</taxon>
        <taxon>Laurasiatheria</taxon>
        <taxon>Chiroptera</taxon>
        <taxon>Yangochiroptera</taxon>
        <taxon>Phyllostomidae</taxon>
        <taxon>Phyllostominae</taxon>
        <taxon>Phyllostomus</taxon>
    </lineage>
</organism>
<comment type="caution">
    <text evidence="2">The sequence shown here is derived from an EMBL/GenBank/DDBJ whole genome shotgun (WGS) entry which is preliminary data.</text>
</comment>
<evidence type="ECO:0000256" key="1">
    <source>
        <dbReference type="SAM" id="MobiDB-lite"/>
    </source>
</evidence>
<feature type="region of interest" description="Disordered" evidence="1">
    <location>
        <begin position="1"/>
        <end position="57"/>
    </location>
</feature>
<name>A0A834A4N5_9CHIR</name>
<proteinExistence type="predicted"/>
<evidence type="ECO:0000313" key="3">
    <source>
        <dbReference type="Proteomes" id="UP000664940"/>
    </source>
</evidence>
<evidence type="ECO:0000313" key="2">
    <source>
        <dbReference type="EMBL" id="KAF6104474.1"/>
    </source>
</evidence>